<dbReference type="Proteomes" id="UP000576082">
    <property type="component" value="Unassembled WGS sequence"/>
</dbReference>
<dbReference type="AlphaFoldDB" id="A0A7X9RQF5"/>
<sequence>MENELGFISQMFDTLYLFPEELEDIEIPEEELEKEEEKAVEKTAEVEKTPAITPKKVIRKQLPTDYYGENKRNIVIFIEHSGVDIFRSKEFQLLLKILGALQLTLQEVAVINVLEQKDNLDTLVKKLQPKFFLYFVNQNESPLSGEKVAKYIPTEIDGHQAVAADGLTKLLLDVEKKRDLWMALKALFEL</sequence>
<reference evidence="1 2" key="1">
    <citation type="submission" date="2020-04" db="EMBL/GenBank/DDBJ databases">
        <title>Flammeovirga sp. SR4, a novel species isolated from seawater.</title>
        <authorList>
            <person name="Wang X."/>
        </authorList>
    </citation>
    <scope>NUCLEOTIDE SEQUENCE [LARGE SCALE GENOMIC DNA]</scope>
    <source>
        <strain evidence="1 2">ATCC 23126</strain>
    </source>
</reference>
<dbReference type="GO" id="GO:0008408">
    <property type="term" value="F:3'-5' exonuclease activity"/>
    <property type="evidence" value="ECO:0007669"/>
    <property type="project" value="InterPro"/>
</dbReference>
<dbReference type="EMBL" id="JABANE010000003">
    <property type="protein sequence ID" value="NME66723.1"/>
    <property type="molecule type" value="Genomic_DNA"/>
</dbReference>
<protein>
    <submittedName>
        <fullName evidence="1">Uncharacterized protein</fullName>
    </submittedName>
</protein>
<comment type="caution">
    <text evidence="1">The sequence shown here is derived from an EMBL/GenBank/DDBJ whole genome shotgun (WGS) entry which is preliminary data.</text>
</comment>
<dbReference type="GO" id="GO:0006260">
    <property type="term" value="P:DNA replication"/>
    <property type="evidence" value="ECO:0007669"/>
    <property type="project" value="InterPro"/>
</dbReference>
<dbReference type="RefSeq" id="WP_169654474.1">
    <property type="nucleotide sequence ID" value="NZ_JABANE010000003.1"/>
</dbReference>
<dbReference type="SUPFAM" id="SSF102220">
    <property type="entry name" value="DNA polymerase III psi subunit"/>
    <property type="match status" value="1"/>
</dbReference>
<dbReference type="InterPro" id="IPR036654">
    <property type="entry name" value="DNA_pol_III_psi_sf"/>
</dbReference>
<keyword evidence="2" id="KW-1185">Reference proteome</keyword>
<evidence type="ECO:0000313" key="1">
    <source>
        <dbReference type="EMBL" id="NME66723.1"/>
    </source>
</evidence>
<accession>A0A7X9RQF5</accession>
<evidence type="ECO:0000313" key="2">
    <source>
        <dbReference type="Proteomes" id="UP000576082"/>
    </source>
</evidence>
<organism evidence="1 2">
    <name type="scientific">Flammeovirga aprica JL-4</name>
    <dbReference type="NCBI Taxonomy" id="694437"/>
    <lineage>
        <taxon>Bacteria</taxon>
        <taxon>Pseudomonadati</taxon>
        <taxon>Bacteroidota</taxon>
        <taxon>Cytophagia</taxon>
        <taxon>Cytophagales</taxon>
        <taxon>Flammeovirgaceae</taxon>
        <taxon>Flammeovirga</taxon>
    </lineage>
</organism>
<dbReference type="GO" id="GO:0003887">
    <property type="term" value="F:DNA-directed DNA polymerase activity"/>
    <property type="evidence" value="ECO:0007669"/>
    <property type="project" value="InterPro"/>
</dbReference>
<proteinExistence type="predicted"/>
<name>A0A7X9RQF5_9BACT</name>
<gene>
    <name evidence="1" type="ORF">HHU12_01985</name>
</gene>